<feature type="compositionally biased region" description="Low complexity" evidence="2">
    <location>
        <begin position="1077"/>
        <end position="1087"/>
    </location>
</feature>
<feature type="coiled-coil region" evidence="1">
    <location>
        <begin position="54"/>
        <end position="81"/>
    </location>
</feature>
<feature type="compositionally biased region" description="Acidic residues" evidence="2">
    <location>
        <begin position="672"/>
        <end position="684"/>
    </location>
</feature>
<feature type="compositionally biased region" description="Acidic residues" evidence="2">
    <location>
        <begin position="1185"/>
        <end position="1205"/>
    </location>
</feature>
<feature type="compositionally biased region" description="Polar residues" evidence="2">
    <location>
        <begin position="1007"/>
        <end position="1018"/>
    </location>
</feature>
<feature type="compositionally biased region" description="Basic and acidic residues" evidence="2">
    <location>
        <begin position="2056"/>
        <end position="2065"/>
    </location>
</feature>
<feature type="compositionally biased region" description="Low complexity" evidence="2">
    <location>
        <begin position="988"/>
        <end position="1000"/>
    </location>
</feature>
<feature type="compositionally biased region" description="Low complexity" evidence="2">
    <location>
        <begin position="878"/>
        <end position="890"/>
    </location>
</feature>
<feature type="compositionally biased region" description="Acidic residues" evidence="2">
    <location>
        <begin position="1856"/>
        <end position="1868"/>
    </location>
</feature>
<feature type="region of interest" description="Disordered" evidence="2">
    <location>
        <begin position="454"/>
        <end position="547"/>
    </location>
</feature>
<feature type="compositionally biased region" description="Acidic residues" evidence="2">
    <location>
        <begin position="1539"/>
        <end position="1556"/>
    </location>
</feature>
<feature type="compositionally biased region" description="Polar residues" evidence="2">
    <location>
        <begin position="1088"/>
        <end position="1104"/>
    </location>
</feature>
<sequence>MKKNGRAPVPGPDDSSLRHRHSQLTNTSYLESSADRLPNQPDPDSLVSWIDGLKNRVDDTLEKQQQELSQLRISVKKEDLKERYRHEVFSAPFDKLGELLQQQGDGKEEVRGDSPYPEEQQAGSGDEESEELSEALEEEDDDDIVEVLTEEEEQQPEESEEEDEDEGEEEEEDEHSVHENAHHSVPHALHPELSQFAEQALGAEEPFEAEDYYEDEVDLDMEDHDGEFDDELAEETNMFATPKYQLRDGRPRLSDFPVQREDEDESEEESEDESEAESAENQELDQASPGDEDDGIIVLSSDEEQKQSEAEPEVPTFQPASRLQYSEYPTNHLADEPEHYSEVEGSDDAAQVSEQESEQESRSENSEGESEAESGNESDGVSEAGGNEQTGFESDDEPAEDDTVDSSKYFATANDSLDNNHFAGIASEALTEHVLSDSKHPLDRMLSDYLADVESDGGAFKPSSQTTEPMPIFDHNQIETPAPEKFDLGTSSADKKSEDPSEGSMADADTDKVEETQESDVPPPMPSIPVFRTVTPDSPNTTLQQLKATEKRFGIKLDAVKDLEAELGLPHSTSSDSESEPENFVDAPAYQPLELSIQPDSDAEESEEKADDNVEVNMEEALQSFIEEVQSKDDSKNDHDLHNLGQSIDNVSSRLANEAVEAYLKNVKDHDEPEVDPMEVDKEEEQTNDRHRSHDKIPKVTVHTSDVRSTDTPSDDESQENNRTRPGFHSLKLDSRDGSFQQADQHNDTDDSLSYVSAIETENSSTQASRQASSVSIQSVNNKELPFEVIKKAQKDPRHIVPISVDQDGEKYEMAPCPVPGGYNVTLKEVSSLDNKEPSMASSSSIIVHPPQDSIASAASTATSITNNNDQEGRHLFGAASAHAGHGNSSGDDKDTDRANANASAEAGSHGKDHEAHAIAEADANKSKDGEATATAEAESKSGEGKAEVTAKADANSGDGKARAKANTKSDDQGSSANAEADSKSESDSSSAKASSGAHSNGDDSHAQASAEAQSKKGNASASAEASSSKDTKGEASQKPDDEKSQSSPQKRYSIQGGDKEPNYFPIHQSQKEKAGSDPSESSSDNSANVQHQQNPADYQNQPEESGIESATIDEEASDDMKPHGAIEVDGEASDGMEGYEDAESGDQPDIQQGDAGGATSPEHEKEEPEIEQDIKANVNAETLADVESENEMADLGSESEDVAEEGPLIIEPEVPEPRYVVYESGTVIEGVQPASPTYIEEPEVESTSDEQISEAVEDLVTEIFAHLDDDAESPSEVIEPEDTVTGVIEVFEETTDVIRPTLVDELESSRNTPEPVDTTVSAEEIEEHRGLKRRGASILAAPAKKLKSVAGKLNPLHWFTSSDNSRPSSAESNISVPELDEVEDDSMSEDASYDETTSDYSDDASIGSDVESEGTVESAEQGSTDNVVQEIESNHPDDSVSLPAGLEAIEPTAIEVTKASCNGEPQEEDESREATDSAPGFIDQLGDAIIDDVADKETEKEEADDEVSDEATNEVANEIVNDAVLEASEEVAKHVLDEAAEPAEGDENEDAADDIAEQIAKQIDEEVADDLIEKAASNAAEADVLADDEEEIAENMEQGSGGDIEIEEADPKPNVDIDEFEAPTDTEQEAATIPSPPKNSRPWSAASLESMSQLDDSVPALPQFNLIRPTLERLASANDEETPAPEVVETKVEDAPVEDIEEPRSPKKDPSSVSEIFKILEEKINEKIEKSQESKDDQAQESKDEQVQEPKDEQVQEPKDEQVQEAKEEQIEEPMDESPLEKEENIEEPVASPVKKRGRGRPRKKPFERVVKEEKPKKHVKPGRPRKQKITQEEIDAANDGPRRVTSGSRRKDDADEEVAQDEDAAEENVQPEAEPAEQKEEEVQREEEANEDEKVSEPVKPQEPVDAPVDSKQDTEAASETQQPPAEQPSSIASRVRRRAAAAKHDDEDVEKDAEVPQPAPEAPPSEAAVEKKQDTPAEEAASEKEPEQPAQEPEAPAAEPPKRRTRGRKKKAKQSPKPEPEEEPPLKTEAKDEEPAEPEQKGTLQPGLAKKVKKEEDAEPKVRAPRTRRSTRQQKPHEEPVPSSPPHSPNHLAPGFEPEQHLSPTKRRGSRKIRAAAQSSPTAEFSPPMPRSRTASGSKWQLDSLDHPALRTRSKSPIKRTIQELSSDMEEEQPKRRRRNVRKHVQEVDAEEKEREEEGRGRRRRRD</sequence>
<feature type="region of interest" description="Disordered" evidence="2">
    <location>
        <begin position="662"/>
        <end position="778"/>
    </location>
</feature>
<feature type="compositionally biased region" description="Basic and acidic residues" evidence="2">
    <location>
        <begin position="2187"/>
        <end position="2203"/>
    </location>
</feature>
<feature type="compositionally biased region" description="Basic and acidic residues" evidence="2">
    <location>
        <begin position="629"/>
        <end position="642"/>
    </location>
</feature>
<reference evidence="3 4" key="1">
    <citation type="submission" date="2021-06" db="EMBL/GenBank/DDBJ databases">
        <title>Candida outbreak in Lebanon.</title>
        <authorList>
            <person name="Finianos M."/>
        </authorList>
    </citation>
    <scope>NUCLEOTIDE SEQUENCE [LARGE SCALE GENOMIC DNA]</scope>
    <source>
        <strain evidence="3">CA3LBN</strain>
    </source>
</reference>
<name>A0ABX8I3B2_9ASCO</name>
<feature type="compositionally biased region" description="Acidic residues" evidence="2">
    <location>
        <begin position="393"/>
        <end position="404"/>
    </location>
</feature>
<feature type="compositionally biased region" description="Polar residues" evidence="2">
    <location>
        <begin position="535"/>
        <end position="547"/>
    </location>
</feature>
<feature type="compositionally biased region" description="Acidic residues" evidence="2">
    <location>
        <begin position="205"/>
        <end position="234"/>
    </location>
</feature>
<organism evidence="3 4">
    <name type="scientific">Candidozyma haemuli</name>
    <dbReference type="NCBI Taxonomy" id="45357"/>
    <lineage>
        <taxon>Eukaryota</taxon>
        <taxon>Fungi</taxon>
        <taxon>Dikarya</taxon>
        <taxon>Ascomycota</taxon>
        <taxon>Saccharomycotina</taxon>
        <taxon>Pichiomycetes</taxon>
        <taxon>Metschnikowiaceae</taxon>
        <taxon>Candidozyma</taxon>
    </lineage>
</organism>
<feature type="compositionally biased region" description="Basic residues" evidence="2">
    <location>
        <begin position="2107"/>
        <end position="2117"/>
    </location>
</feature>
<feature type="compositionally biased region" description="Polar residues" evidence="2">
    <location>
        <begin position="318"/>
        <end position="329"/>
    </location>
</feature>
<feature type="compositionally biased region" description="Basic and acidic residues" evidence="2">
    <location>
        <begin position="685"/>
        <end position="698"/>
    </location>
</feature>
<evidence type="ECO:0008006" key="5">
    <source>
        <dbReference type="Google" id="ProtNLM"/>
    </source>
</evidence>
<evidence type="ECO:0000256" key="2">
    <source>
        <dbReference type="SAM" id="MobiDB-lite"/>
    </source>
</evidence>
<feature type="compositionally biased region" description="Basic and acidic residues" evidence="2">
    <location>
        <begin position="938"/>
        <end position="951"/>
    </location>
</feature>
<feature type="compositionally biased region" description="Acidic residues" evidence="2">
    <location>
        <begin position="1379"/>
        <end position="1403"/>
    </location>
</feature>
<feature type="compositionally biased region" description="Acidic residues" evidence="2">
    <location>
        <begin position="261"/>
        <end position="283"/>
    </location>
</feature>
<feature type="region of interest" description="Disordered" evidence="2">
    <location>
        <begin position="1358"/>
        <end position="1443"/>
    </location>
</feature>
<feature type="compositionally biased region" description="Acidic residues" evidence="2">
    <location>
        <begin position="366"/>
        <end position="376"/>
    </location>
</feature>
<feature type="region of interest" description="Disordered" evidence="2">
    <location>
        <begin position="1675"/>
        <end position="2210"/>
    </location>
</feature>
<proteinExistence type="predicted"/>
<keyword evidence="1" id="KW-0175">Coiled coil</keyword>
<dbReference type="EMBL" id="CP076662">
    <property type="protein sequence ID" value="QWU87751.1"/>
    <property type="molecule type" value="Genomic_DNA"/>
</dbReference>
<feature type="compositionally biased region" description="Acidic residues" evidence="2">
    <location>
        <begin position="1617"/>
        <end position="1629"/>
    </location>
</feature>
<evidence type="ECO:0000313" key="3">
    <source>
        <dbReference type="EMBL" id="QWU87751.1"/>
    </source>
</evidence>
<accession>A0ABX8I3B2</accession>
<feature type="compositionally biased region" description="Polar residues" evidence="2">
    <location>
        <begin position="1419"/>
        <end position="1428"/>
    </location>
</feature>
<feature type="region of interest" description="Disordered" evidence="2">
    <location>
        <begin position="1"/>
        <end position="45"/>
    </location>
</feature>
<feature type="compositionally biased region" description="Acidic residues" evidence="2">
    <location>
        <begin position="125"/>
        <end position="174"/>
    </location>
</feature>
<feature type="compositionally biased region" description="Basic and acidic residues" evidence="2">
    <location>
        <begin position="333"/>
        <end position="342"/>
    </location>
</feature>
<feature type="compositionally biased region" description="Basic and acidic residues" evidence="2">
    <location>
        <begin position="482"/>
        <end position="499"/>
    </location>
</feature>
<feature type="region of interest" description="Disordered" evidence="2">
    <location>
        <begin position="89"/>
        <end position="418"/>
    </location>
</feature>
<feature type="region of interest" description="Disordered" evidence="2">
    <location>
        <begin position="1459"/>
        <end position="1482"/>
    </location>
</feature>
<feature type="region of interest" description="Disordered" evidence="2">
    <location>
        <begin position="1525"/>
        <end position="1556"/>
    </location>
</feature>
<feature type="compositionally biased region" description="Polar residues" evidence="2">
    <location>
        <begin position="1360"/>
        <end position="1376"/>
    </location>
</feature>
<feature type="compositionally biased region" description="Basic residues" evidence="2">
    <location>
        <begin position="2066"/>
        <end position="2077"/>
    </location>
</feature>
<feature type="region of interest" description="Disordered" evidence="2">
    <location>
        <begin position="1573"/>
        <end position="1657"/>
    </location>
</feature>
<feature type="compositionally biased region" description="Basic and acidic residues" evidence="2">
    <location>
        <begin position="1028"/>
        <end position="1045"/>
    </location>
</feature>
<feature type="compositionally biased region" description="Basic residues" evidence="2">
    <location>
        <begin position="2006"/>
        <end position="2017"/>
    </location>
</feature>
<feature type="compositionally biased region" description="Acidic residues" evidence="2">
    <location>
        <begin position="601"/>
        <end position="615"/>
    </location>
</feature>
<gene>
    <name evidence="3" type="ORF">CA3LBN_002016</name>
</gene>
<feature type="compositionally biased region" description="Basic and acidic residues" evidence="2">
    <location>
        <begin position="909"/>
        <end position="931"/>
    </location>
</feature>
<evidence type="ECO:0000256" key="1">
    <source>
        <dbReference type="SAM" id="Coils"/>
    </source>
</evidence>
<feature type="region of interest" description="Disordered" evidence="2">
    <location>
        <begin position="1302"/>
        <end position="1332"/>
    </location>
</feature>
<feature type="compositionally biased region" description="Polar residues" evidence="2">
    <location>
        <begin position="1918"/>
        <end position="1931"/>
    </location>
</feature>
<feature type="compositionally biased region" description="Low complexity" evidence="2">
    <location>
        <begin position="854"/>
        <end position="869"/>
    </location>
</feature>
<protein>
    <recommendedName>
        <fullName evidence="5">PH domain-containing protein</fullName>
    </recommendedName>
</protein>
<feature type="compositionally biased region" description="Basic and acidic residues" evidence="2">
    <location>
        <begin position="1719"/>
        <end position="1770"/>
    </location>
</feature>
<feature type="compositionally biased region" description="Acidic residues" evidence="2">
    <location>
        <begin position="1129"/>
        <end position="1147"/>
    </location>
</feature>
<feature type="region of interest" description="Disordered" evidence="2">
    <location>
        <begin position="832"/>
        <end position="1212"/>
    </location>
</feature>
<feature type="region of interest" description="Disordered" evidence="2">
    <location>
        <begin position="629"/>
        <end position="649"/>
    </location>
</feature>
<feature type="compositionally biased region" description="Basic and acidic residues" evidence="2">
    <location>
        <begin position="1806"/>
        <end position="1817"/>
    </location>
</feature>
<feature type="compositionally biased region" description="Polar residues" evidence="2">
    <location>
        <begin position="752"/>
        <end position="778"/>
    </location>
</feature>
<feature type="compositionally biased region" description="Basic and acidic residues" evidence="2">
    <location>
        <begin position="2019"/>
        <end position="2033"/>
    </location>
</feature>
<dbReference type="Proteomes" id="UP000825434">
    <property type="component" value="Chromosome 2"/>
</dbReference>
<feature type="compositionally biased region" description="Acidic residues" evidence="2">
    <location>
        <begin position="1585"/>
        <end position="1595"/>
    </location>
</feature>
<keyword evidence="4" id="KW-1185">Reference proteome</keyword>
<feature type="compositionally biased region" description="Basic residues" evidence="2">
    <location>
        <begin position="1795"/>
        <end position="1805"/>
    </location>
</feature>
<feature type="region of interest" description="Disordered" evidence="2">
    <location>
        <begin position="567"/>
        <end position="615"/>
    </location>
</feature>
<feature type="compositionally biased region" description="Low complexity" evidence="2">
    <location>
        <begin position="1991"/>
        <end position="2000"/>
    </location>
</feature>
<evidence type="ECO:0000313" key="4">
    <source>
        <dbReference type="Proteomes" id="UP000825434"/>
    </source>
</evidence>
<feature type="compositionally biased region" description="Basic residues" evidence="2">
    <location>
        <begin position="1818"/>
        <end position="1830"/>
    </location>
</feature>
<feature type="compositionally biased region" description="Basic and acidic residues" evidence="2">
    <location>
        <begin position="1971"/>
        <end position="1990"/>
    </location>
</feature>